<dbReference type="Proteomes" id="UP000325286">
    <property type="component" value="Chromosome"/>
</dbReference>
<dbReference type="CDD" id="cd01131">
    <property type="entry name" value="PilT"/>
    <property type="match status" value="1"/>
</dbReference>
<protein>
    <submittedName>
        <fullName evidence="4">Twitching mobility protein</fullName>
    </submittedName>
</protein>
<evidence type="ECO:0000313" key="5">
    <source>
        <dbReference type="Proteomes" id="UP000325286"/>
    </source>
</evidence>
<evidence type="ECO:0000256" key="2">
    <source>
        <dbReference type="SAM" id="MobiDB-lite"/>
    </source>
</evidence>
<dbReference type="InterPro" id="IPR050921">
    <property type="entry name" value="T4SS_GSP_E_ATPase"/>
</dbReference>
<dbReference type="InterPro" id="IPR006321">
    <property type="entry name" value="PilT/PilU"/>
</dbReference>
<dbReference type="InterPro" id="IPR027417">
    <property type="entry name" value="P-loop_NTPase"/>
</dbReference>
<dbReference type="KEGG" id="rul:UC8_44370"/>
<dbReference type="PANTHER" id="PTHR30486">
    <property type="entry name" value="TWITCHING MOTILITY PROTEIN PILT"/>
    <property type="match status" value="1"/>
</dbReference>
<accession>A0A5B9QWN7</accession>
<gene>
    <name evidence="4" type="primary">pilT_3</name>
    <name evidence="4" type="ORF">UC8_44370</name>
</gene>
<evidence type="ECO:0000313" key="4">
    <source>
        <dbReference type="EMBL" id="QEG42402.1"/>
    </source>
</evidence>
<dbReference type="GO" id="GO:0016887">
    <property type="term" value="F:ATP hydrolysis activity"/>
    <property type="evidence" value="ECO:0007669"/>
    <property type="project" value="InterPro"/>
</dbReference>
<comment type="similarity">
    <text evidence="1">Belongs to the GSP E family.</text>
</comment>
<dbReference type="InterPro" id="IPR001482">
    <property type="entry name" value="T2SS/T4SS_dom"/>
</dbReference>
<dbReference type="Gene3D" id="3.40.50.300">
    <property type="entry name" value="P-loop containing nucleotide triphosphate hydrolases"/>
    <property type="match status" value="1"/>
</dbReference>
<dbReference type="OrthoDB" id="9808272at2"/>
<reference evidence="4 5" key="1">
    <citation type="submission" date="2019-08" db="EMBL/GenBank/DDBJ databases">
        <title>Deep-cultivation of Planctomycetes and their phenomic and genomic characterization uncovers novel biology.</title>
        <authorList>
            <person name="Wiegand S."/>
            <person name="Jogler M."/>
            <person name="Boedeker C."/>
            <person name="Pinto D."/>
            <person name="Vollmers J."/>
            <person name="Rivas-Marin E."/>
            <person name="Kohn T."/>
            <person name="Peeters S.H."/>
            <person name="Heuer A."/>
            <person name="Rast P."/>
            <person name="Oberbeckmann S."/>
            <person name="Bunk B."/>
            <person name="Jeske O."/>
            <person name="Meyerdierks A."/>
            <person name="Storesund J.E."/>
            <person name="Kallscheuer N."/>
            <person name="Luecker S."/>
            <person name="Lage O.M."/>
            <person name="Pohl T."/>
            <person name="Merkel B.J."/>
            <person name="Hornburger P."/>
            <person name="Mueller R.-W."/>
            <person name="Bruemmer F."/>
            <person name="Labrenz M."/>
            <person name="Spormann A.M."/>
            <person name="Op den Camp H."/>
            <person name="Overmann J."/>
            <person name="Amann R."/>
            <person name="Jetten M.S.M."/>
            <person name="Mascher T."/>
            <person name="Medema M.H."/>
            <person name="Devos D.P."/>
            <person name="Kaster A.-K."/>
            <person name="Ovreas L."/>
            <person name="Rohde M."/>
            <person name="Galperin M.Y."/>
            <person name="Jogler C."/>
        </authorList>
    </citation>
    <scope>NUCLEOTIDE SEQUENCE [LARGE SCALE GENOMIC DNA]</scope>
    <source>
        <strain evidence="4 5">UC8</strain>
    </source>
</reference>
<dbReference type="RefSeq" id="WP_068131722.1">
    <property type="nucleotide sequence ID" value="NZ_CP042914.1"/>
</dbReference>
<dbReference type="PANTHER" id="PTHR30486:SF16">
    <property type="entry name" value="TWITCHING MOTILITY PROTEIN PILT"/>
    <property type="match status" value="1"/>
</dbReference>
<feature type="domain" description="Bacterial type II secretion system protein E" evidence="3">
    <location>
        <begin position="232"/>
        <end position="246"/>
    </location>
</feature>
<dbReference type="Gene3D" id="3.30.450.90">
    <property type="match status" value="1"/>
</dbReference>
<feature type="region of interest" description="Disordered" evidence="2">
    <location>
        <begin position="1"/>
        <end position="21"/>
    </location>
</feature>
<keyword evidence="5" id="KW-1185">Reference proteome</keyword>
<proteinExistence type="inferred from homology"/>
<evidence type="ECO:0000259" key="3">
    <source>
        <dbReference type="PROSITE" id="PS00662"/>
    </source>
</evidence>
<sequence length="400" mass="44323">MAHAAKAPQQPAPSAEGGPEAVVRRLKESLLEKREPLEVDKIFRALVKLEGSDLHMKVGRPPMVRVRGELKPLNRPPIDNQEMIDLLVPMMDERNLIIFEQEGGADFAYVCDVDGESWRFRVNLLKQLGKIGMVARRISNFIPDFKGLYLPPSVETLCHFEQGMILLAGVTGSGKSTTIGSMLNYINTLYRKHILTLEDPIEFVYTEDKCLINQREIGQDVVDFGVGMKHAVREDPDIILVGELRDEETFMTAIHAAETGHLVFGTIHAASASTTIGRILDLFPEEMHGAIRSAIAFNMKGIVAQKLLKSIKPGVPRVPTCEIMTFTPMVRKLVLEGHDNKLPDAIRIGAEDGMQDFTMSLKQLIDDELIDRPTAFAVAPNKDALKMALKGIDVKAPGII</sequence>
<dbReference type="EMBL" id="CP042914">
    <property type="protein sequence ID" value="QEG42402.1"/>
    <property type="molecule type" value="Genomic_DNA"/>
</dbReference>
<dbReference type="GO" id="GO:0005524">
    <property type="term" value="F:ATP binding"/>
    <property type="evidence" value="ECO:0007669"/>
    <property type="project" value="InterPro"/>
</dbReference>
<dbReference type="AlphaFoldDB" id="A0A5B9QWN7"/>
<dbReference type="PROSITE" id="PS00662">
    <property type="entry name" value="T2SP_E"/>
    <property type="match status" value="1"/>
</dbReference>
<evidence type="ECO:0000256" key="1">
    <source>
        <dbReference type="ARBA" id="ARBA00006611"/>
    </source>
</evidence>
<organism evidence="4 5">
    <name type="scientific">Roseimaritima ulvae</name>
    <dbReference type="NCBI Taxonomy" id="980254"/>
    <lineage>
        <taxon>Bacteria</taxon>
        <taxon>Pseudomonadati</taxon>
        <taxon>Planctomycetota</taxon>
        <taxon>Planctomycetia</taxon>
        <taxon>Pirellulales</taxon>
        <taxon>Pirellulaceae</taxon>
        <taxon>Roseimaritima</taxon>
    </lineage>
</organism>
<dbReference type="SUPFAM" id="SSF52540">
    <property type="entry name" value="P-loop containing nucleoside triphosphate hydrolases"/>
    <property type="match status" value="1"/>
</dbReference>
<dbReference type="Pfam" id="PF00437">
    <property type="entry name" value="T2SSE"/>
    <property type="match status" value="1"/>
</dbReference>
<feature type="compositionally biased region" description="Low complexity" evidence="2">
    <location>
        <begin position="1"/>
        <end position="15"/>
    </location>
</feature>
<name>A0A5B9QWN7_9BACT</name>
<dbReference type="NCBIfam" id="TIGR01420">
    <property type="entry name" value="pilT_fam"/>
    <property type="match status" value="1"/>
</dbReference>